<dbReference type="InterPro" id="IPR036188">
    <property type="entry name" value="FAD/NAD-bd_sf"/>
</dbReference>
<dbReference type="Proteomes" id="UP000452235">
    <property type="component" value="Unassembled WGS sequence"/>
</dbReference>
<proteinExistence type="inferred from homology"/>
<dbReference type="PANTHER" id="PTHR47356">
    <property type="entry name" value="FAD-DEPENDENT MONOOXYGENASE ASQG-RELATED"/>
    <property type="match status" value="1"/>
</dbReference>
<keyword evidence="4" id="KW-0560">Oxidoreductase</keyword>
<keyword evidence="7" id="KW-1185">Reference proteome</keyword>
<feature type="domain" description="FAD-binding" evidence="5">
    <location>
        <begin position="259"/>
        <end position="348"/>
    </location>
</feature>
<evidence type="ECO:0000259" key="5">
    <source>
        <dbReference type="Pfam" id="PF01494"/>
    </source>
</evidence>
<evidence type="ECO:0000256" key="1">
    <source>
        <dbReference type="ARBA" id="ARBA00007992"/>
    </source>
</evidence>
<evidence type="ECO:0000313" key="6">
    <source>
        <dbReference type="EMBL" id="GFF18766.1"/>
    </source>
</evidence>
<dbReference type="AlphaFoldDB" id="A0A5M3Z7J5"/>
<gene>
    <name evidence="6" type="ORF">ATEIFO6365_0009012900</name>
</gene>
<dbReference type="GO" id="GO:0071949">
    <property type="term" value="F:FAD binding"/>
    <property type="evidence" value="ECO:0007669"/>
    <property type="project" value="InterPro"/>
</dbReference>
<dbReference type="PANTHER" id="PTHR47356:SF2">
    <property type="entry name" value="FAD-BINDING DOMAIN-CONTAINING PROTEIN-RELATED"/>
    <property type="match status" value="1"/>
</dbReference>
<comment type="caution">
    <text evidence="6">The sequence shown here is derived from an EMBL/GenBank/DDBJ whole genome shotgun (WGS) entry which is preliminary data.</text>
</comment>
<dbReference type="PRINTS" id="PR00420">
    <property type="entry name" value="RNGMNOXGNASE"/>
</dbReference>
<accession>A0A5M3Z7J5</accession>
<dbReference type="VEuPathDB" id="FungiDB:ATEG_07529"/>
<dbReference type="SUPFAM" id="SSF51905">
    <property type="entry name" value="FAD/NAD(P)-binding domain"/>
    <property type="match status" value="1"/>
</dbReference>
<dbReference type="OrthoDB" id="10029326at2759"/>
<name>A0A5M3Z7J5_ASPTE</name>
<evidence type="ECO:0000256" key="2">
    <source>
        <dbReference type="ARBA" id="ARBA00022630"/>
    </source>
</evidence>
<organism evidence="6 7">
    <name type="scientific">Aspergillus terreus</name>
    <dbReference type="NCBI Taxonomy" id="33178"/>
    <lineage>
        <taxon>Eukaryota</taxon>
        <taxon>Fungi</taxon>
        <taxon>Dikarya</taxon>
        <taxon>Ascomycota</taxon>
        <taxon>Pezizomycotina</taxon>
        <taxon>Eurotiomycetes</taxon>
        <taxon>Eurotiomycetidae</taxon>
        <taxon>Eurotiales</taxon>
        <taxon>Aspergillaceae</taxon>
        <taxon>Aspergillus</taxon>
        <taxon>Aspergillus subgen. Circumdati</taxon>
    </lineage>
</organism>
<evidence type="ECO:0000313" key="7">
    <source>
        <dbReference type="Proteomes" id="UP000452235"/>
    </source>
</evidence>
<evidence type="ECO:0000256" key="3">
    <source>
        <dbReference type="ARBA" id="ARBA00022827"/>
    </source>
</evidence>
<keyword evidence="2" id="KW-0285">Flavoprotein</keyword>
<dbReference type="Gene3D" id="3.50.50.60">
    <property type="entry name" value="FAD/NAD(P)-binding domain"/>
    <property type="match status" value="1"/>
</dbReference>
<dbReference type="VEuPathDB" id="FungiDB:ATEG_07528"/>
<dbReference type="InterPro" id="IPR002938">
    <property type="entry name" value="FAD-bd"/>
</dbReference>
<dbReference type="Pfam" id="PF01494">
    <property type="entry name" value="FAD_binding_3"/>
    <property type="match status" value="2"/>
</dbReference>
<sequence length="807" mass="89635">MAPNEDFKIIIAGGGIAGLTLANMLEKFDIQYVLLEAYSAIAPPVGASIGLFPNGLRILDQIGCYEAVARLSHEHLNKGYTRQENGKIIADIRYMFDHLERRFGYGLHFFDRQQLLQILYDHIQHKDRVLLNKAVTGIDLVKGGVNVTTADGSTYSGSIVVGADGIHSKVRSIMRALGTRLQPGYFDPDEEDRVPCYYRCSFGIAQHVPGWVGGEQNIVSGRGHSQLVVSGPDDRVYWFLFERLPTVKYGKDIPKYTTQDEAEFIKANASLAITEKVTFGQVFAKRLQSTLTPLHEVVFKKWFFKRIITFGDSAHKPNPLTGQGGNGAIESCAELVNAILRKRNGRAVSLDKLTDEDILDIFTETQSARHERAEMIVREAHKRQAMDAFEDPITSTIVQTLIMPQLGNEYVFNRMGNGFAGASKLEYLPVPHKARAVPFTDELPAKPVSESVSSAVRWGFVGGMGLVLAITKKAWRLPFSRLGGWGESGSIVISWLGDTPASQFLNALVSILSYPLLDKDPSMKWHLMNFLPQLISPILIYTIEGYRLGNQGSLLALPSLFTAGMQVQGIGRIAPLYGILSAIFGTESIPGRTVPKEVAMSLVPAVTLGFALPTIMSFWPTANVPAWQHWVTLWQFAPPLVNVLTALFSTGLRRLQQRRSPPDEHERDFERYKKRDVPVLQRAYMYAFAVQSTVHIATMAYAWSHPDISIAKTFFGLPNPFKANWNLPSLSQQLATFFRYDAVTAWAGYVGSNLYSVWELRRLGYIKTRSAVKAALAVVAGQFLVGSGATWAALWSWREGVIADLSQ</sequence>
<feature type="domain" description="FAD-binding" evidence="5">
    <location>
        <begin position="8"/>
        <end position="172"/>
    </location>
</feature>
<keyword evidence="3" id="KW-0274">FAD</keyword>
<dbReference type="InterPro" id="IPR050562">
    <property type="entry name" value="FAD_mOase_fung"/>
</dbReference>
<comment type="similarity">
    <text evidence="1">Belongs to the paxM FAD-dependent monooxygenase family.</text>
</comment>
<protein>
    <submittedName>
        <fullName evidence="6">FAD binding domain protein</fullName>
    </submittedName>
</protein>
<dbReference type="GO" id="GO:0004497">
    <property type="term" value="F:monooxygenase activity"/>
    <property type="evidence" value="ECO:0007669"/>
    <property type="project" value="InterPro"/>
</dbReference>
<reference evidence="6 7" key="1">
    <citation type="submission" date="2020-01" db="EMBL/GenBank/DDBJ databases">
        <title>Aspergillus terreus IFO 6365 whole genome shotgun sequence.</title>
        <authorList>
            <person name="Kanamasa S."/>
            <person name="Takahashi H."/>
        </authorList>
    </citation>
    <scope>NUCLEOTIDE SEQUENCE [LARGE SCALE GENOMIC DNA]</scope>
    <source>
        <strain evidence="6 7">IFO 6365</strain>
    </source>
</reference>
<dbReference type="EMBL" id="BLJY01000009">
    <property type="protein sequence ID" value="GFF18766.1"/>
    <property type="molecule type" value="Genomic_DNA"/>
</dbReference>
<evidence type="ECO:0000256" key="4">
    <source>
        <dbReference type="ARBA" id="ARBA00023002"/>
    </source>
</evidence>